<dbReference type="Gene3D" id="1.20.1270.280">
    <property type="match status" value="1"/>
</dbReference>
<dbReference type="PANTHER" id="PTHR10676:SF339">
    <property type="entry name" value="DYNEIN AXONEMAL HEAVY CHAIN 6"/>
    <property type="match status" value="1"/>
</dbReference>
<dbReference type="FunFam" id="3.40.50.300:FF:000063">
    <property type="entry name" value="dynein heavy chain 6, axonemal"/>
    <property type="match status" value="1"/>
</dbReference>
<feature type="region of interest" description="Disordered" evidence="17">
    <location>
        <begin position="469"/>
        <end position="544"/>
    </location>
</feature>
<dbReference type="InterPro" id="IPR024317">
    <property type="entry name" value="Dynein_heavy_chain_D4_dom"/>
</dbReference>
<dbReference type="Gene3D" id="1.10.472.130">
    <property type="match status" value="1"/>
</dbReference>
<feature type="region of interest" description="Disordered" evidence="17">
    <location>
        <begin position="4544"/>
        <end position="4578"/>
    </location>
</feature>
<evidence type="ECO:0000256" key="9">
    <source>
        <dbReference type="ARBA" id="ARBA00022846"/>
    </source>
</evidence>
<feature type="compositionally biased region" description="Low complexity" evidence="17">
    <location>
        <begin position="5382"/>
        <end position="5405"/>
    </location>
</feature>
<feature type="compositionally biased region" description="Gly residues" evidence="17">
    <location>
        <begin position="5511"/>
        <end position="5523"/>
    </location>
</feature>
<feature type="compositionally biased region" description="Gly residues" evidence="17">
    <location>
        <begin position="1788"/>
        <end position="1805"/>
    </location>
</feature>
<sequence length="5593" mass="585031">MPTELEKPTETPQQPLKLGLYLGAQNPTNTRPSLAPKPPYAAANGQGAAAVLRARPGLPARPPAGTANEAAAGSAAPAVRTTHGASSLITKPRPVLASGLHSVAAAGTAAAGDKPAAAAGNGVAGDAGAAAGAEPKYDFSSAPRGVRHRYPSNNGSAASAGGAGLDAGRRSHPGASAGGAVASEGGAKAGAGPAAAHSAPGERPAFEEDPETAASVKKWLRKLQDFKAMSPDALEFIYLRHAHAEVRNPYNLVIVTHADIKANAASRNNYYTMSVKGVTHFAEGSGEFITLEQFEREYFLYRQLLRFRTFVQFRLWKAFKIWRRFVSSRKARSAKEVLQKSLFMLNPVFRVALVRMRTACHGLQQLRLHAVERGQLYGLPQLVSLHAARHQDTKAALEQFEHDIVAQAQEACVAAMQRMEDQLLGVKANAAASGNGPPAGLGGGSGGGVSLGAPGVVLGGGIGDAMFPDGPLLPPIAEGPAGGPAEGGEGAAGAAEAASGEGAGAGEGEAAATGADGGSSRPRPPADDGTVLPPSSTGMADGEAAAAADVATPAAAAPAAAAAAGGVTFAASVAAGGAAAAHRDTDGAASTVTGYTAATSAARGRGGRGGGGYAHSMMSYNPAELMAGGDFSYALNAARRSYKRRIHAFVRLLDYMVCGALHGLLMDSSNDILAALSPRPTRGPSELGEPADADAIADVDGVTASAAAAAHGASTSRRASSANGLSGGDAAAPMVDLGEAAALILGEEVKAPPKDWGVDGGQFLQLAVQLQAVSPPQPSARGSGAVSRVRTMRNPDGGAEGAGVSAHNSSSQVFITQSKSLARGLLAAGSSGSVAGSMNGTPGNLPALSHELVLVPPPGEFVAALEKIHSTWAGQIQSVARLLTHPNLQDYMERPVDAGFTPDMEGFTDIVLGQAYSDSASAVLGRLRAVMEDANGFKATFEPIKSSVLALKPVDEAGLRLAWESGRRDLEAYRRDLTSLRDQLQTVMDVPQHKQLNVLRVELSELVAALRPAPERALASLSDLLPRLAFSAYNSFISAVHSATRRLNTMPTSADELSEFLHFLAECERNKAAMDREYDAVVAHYDLAEDFDIRIPDMQAAAYATLDRDYAALRDAMWAADSSRERLVETYGADLSRAVDAIAKQLAGISMQAQHDMILDERSDPDVVLAYTGKLVERVEGLKVQADKIQQHQRTFRLEETRFPELEDCYEDVALRHRLWTSVRGWAELTQGWLGERFDLLQPGAMEEAIGSYSRAVFKMERGLVPNKIVPKLRAGVNYWRDLVPLVSALRNPFLKERHWVKVNAAVGSYIDRNEELTLQGLLDINLLAAREAVSLISTEATQEAALEAMLDKVADKWRHVELSLKPYKALKETYVLGGVDEVLAVLEDSSMVMATISASRYVAGVRVEVEKLDRQLRLFGDTLDEWLDVQRQWLALEPILTAADIQRQLPSEARAFAAVDRQLKEVNRKAKDRPNALQAGTQPGLLEQLRRCNEALEGVAKNLEAYLEAKRTSFPRFYFLSNDELLQILSQARNPQAVQPHLQKCFDGIRSLDFGEEGRTNDILAMVSAEGERIGLSKNLKARGSVEQWLGSVEAAMRMAVRGQARRAHRDYVTGPGRWDWVRVTPAQLVVVVSNIHWCRAVEACLSRANGDPLTALGELHTLCASQLSDLTSVVRAAGITPLERKVLVTLITTDVHNRDVVDALISRGCTSAADFTWQMQLRYDYESPHAGGGGAGGGGGGGGGGGALAAAAVAAAAASGGAAGAAPLLAPGAGGHTVEGSHMAGAAGGLHTGGGGGGGGGGPIPQDEIVVRQVNAKFYYGWEYLGAQPRLVITPMTDRAYMTLTGALHMRLGGAPAGPAGTGKTETVKDLAKALGVQCVVFNCGDNLDFRFMGKFFSGLAQAGAWACFDEFNRIDTEVLSVVAQQLQAIQTALRAGVERFVFEGNDIRLLPSCGVFVTMNPGYAGRTELPDNLQALFRPMAMMVPDYALVAEVMLFSEGFEGARSLSRKMVQLYKLASEQLSQQDHYDFGMRALKSVLVTAGSLKRGSTGLPEETVLIRAMRESNIPKFLSEDARLFDAIVCDLFPGTDLPEQRNEELHGALVAACGVLGLQPVPPFVSKAIQLWDTFHVRFGAMLVGPPGGGKTCIYRTLAEAITRLSGVTTFQAAISEASFFLGGGGGHSDLATAVSSFPAKFAASPGGMGGGAGGAGGGGGGGLLNERSVAGGGAGADPDSPYHPVHTYVVNPKSISLGELYGSYNTATNEWQDGLASCIIRGAVVEGQSNPDLQWVVFDGPVDTVWVENMNTVLDDNCMLCLPNGERIKLDPASMRVLFEVADLVAASPATVSRCGMVYVTPDDMGWRPYVRSWMDRLPAIFHNALNPQDPAAGFASSTTGQGTATDYGEQGSPPAGHRGPSVSAGAAAGGDGVAAPGVNPFLAAAQAAAAGSPGGRGPAEALGAEASGSPPLARRPSAGVLQYLQGLFDKFLDPLLAHARKRGEAAVATCEVALVSATCSLLQTLLLSTQLQGHPGAEGASLRKHGAGFGLRAAATTLLGAASVAASHAAGGLGGAAAGGQSGAAASASAFATASTPYKDPLLDLTSEEPSETTQVALNYIFAFAAVWGVGGSLSPACWEAFDGAAKDLFEGTANYPGGSGTVFDYHLDYHKNFALTPWEAAVPAYAFRPEVRYFDILVPTADTTRYGALLSCLLAVNRPVLLTGPSGSGKSALVRSCLSRLQAGGGVIPTTVYFSAQTSAATVQAQLEGQLEKKRKRRFGAPAGRRLLLFVDDVNLPARDAASGAQPPIELLRHLQDFRGVYDRKKLFWKEVDDSVVLLAACGPPGGGRQEMSPRFVRHFSLLSMPPTSEVALRTIFGAIMGGFLDLHFPPDVRTRMLRPLVDTSVEVYSHVCAELLPTPAKSHYTFSLRDVSKAFQGMLAIRPNQCGPGDPRGTLMRLWVHEHMRVYHDRLVNDVDKSFFKGLLYDLLRMRFDTRDEYDKFFSPASPILFGDFLKRGGTRDERVYAEVRDVPRLGRVLEGDLDEYNAGGSGPRMDLVLFMDAVEHITRIARILRQPRGNAMLVGVGGSGKQSLARFAAFLADTQVFTLELSRGYGVVEFREDIKKLYRLAGIEGKPVAFLLPEQHIVLECFVEDVSNLVSSGEITGLFGTDEREKIFGDLRSWAAAQGLEDTREAMWRAFVDRVRDNLHLVLALSPVGEAFRERCRRFPSLLAATSVDWFSEWPQEALMSVSTRFLEQQELGGPGVMKALAQACVDIHTSVVAAASRYYLELRRRYYVTPRFYLDLLHLYTSLLAARRQETAVARERLLGGVSKLTATNTTVEEMRTALRLLQPVLADKTEATQRLLEQVTHEQYEAEHVRAAVAGEEADVKAQAAKLAALKDEAQADLEEVLPALEAAERALSALNKTDIIEIKTFTKPPALVQTTMEAVCILLQERADWDTAKRLLGEATFIKRLMEYDRDNIPDKVVRSLKRVIDDPTFTPDQVAKQSKAAQSLCLWVRAMDTYARVIRVVEPKRAALATAQERLGAMNGALLAKQRQLGELEARVATLQEQLQSTQEELHSLQHQAELSQRRLVRAEKLTGALADESVRWAAQAERMTTTLHLLVGDVFLAAAAVSYLGAFTGPYRDALVRGWVARCRAASIPMAVAVAGGEPFNLAATLATPVQIRDWGMQGLPTDSLSVDNGVLVTRGSRWPLCIDPQDQAGRWIKAMELKNNIRCIRMSDSAPGAGAGGGGGSAVTTSGAAAATTSGDKAAGGGAGGAGGGGGAAAAAAAAGLTGGSGGGLPLHLIEQCVRLGQPVLLEDVGEGQLDPALEPLLTKATYTQGTRLLLKLGDVEVDYDPRFRLYLATRLPNPHYLPEVCIKVNLINFTVTPKGLEDQLLGDVVRHERPDLEEAKDRLVVSLSADKRQLGELEDRILQLLQQADAGGLLDDEQLIATLNDAKQTSGIIATRVAEAEATERAINEAREVYRPVPARGSLLYFVTAELSAIDPMYQTSLAAFVRMFGHCLDAAPRADDLAARLRVLMDTTTDYVYRSVCRGLFDSHKLLYSFLISAAVERQAGVVSPAEWNYLLRGGRGAAAAAGGPASGASGGGYGAGGGGGGAAFQPFGQAGAAAGAAASFQLPVSAPPEMAAWAPPGCWDALVALEAAVPHVFGGLPMAVAAHPDAWRSFAESPAPDRLDASQLLFTPGATPAASAATSMSGAGTATGMGGAGGGRQLAGVPEGDEGEEGGEGPVLARSISQVLPEGGGADVPARLTAFQMLLLVKVFCEGRLLAAIRRYVSGCLGPAFTEPPPASLPELFTDSSPATPIIFILSQGVDPSPAIRRFATSQGRSAAGAPGRGLHMISLGQGQGPRAEALIAQAVKAGDWVCLQNCHLAASWMPRLERLVEELQARYSKQIQFSNRLGLKLGSPDGPASPAHAHPAPSGPSASGASTSAPATSLTAEQLLAAAAAGASPLSLYDVHPDFRLWLTSMPTPAFPVPVLQSAVKTTMEAPKGVRANLLRIYGELSDAVLQMGRGLGAGPGGGGDPSDPSGHGTTPPDASASLPSAAGTAAGASRRLLALQLAPPPRTPPSVTGPDGSPLPLHVLAHQMSMGRGLLGAAGGKAGAAADAVSEADAMAAAQAAADAAAVRQGGQPASVAAAVGPQWRKLLLSCALFHAVLQERRRFGPLGWNVRYEFSDGDLSAAMRTLQMFLVEGAAAASTSASPGAAGAGAAGLTGMRPAAGSRGGSVFDATPPWDLRSGGLSAASLGGSGVGGMGGVGGGGGVGLSPGSSHGDIPWDALQYVTGDIVYGGRVTDENDRRLLSCLLRRFYTPAVLRDGYAFCPSTSLPGGGAAAGGGGAAGAGGGGRARGHETAAAAAGAYRQPLDGDHGWYMSYCRSLPYSDSPEVFGLHANADIRLQLQESRTLLDTVLSIQPRVVASTAADGMGAPATPAHAQAADPLASVGGSAVRLPGGVPGRLSTSVLPPPGSGAAAAHVTAAAAAAARQHRHTTSSMPAFGVPNSAPGAVYGRPSSAAPLASAPPGLDGGGFSGPGGGGFAERTADDITADLAAEIAGLLPPPLTRESAATGAADPFAPLPSGHDNSLGVVLTQEMERLNALRALLAKSLDELGRALRGLAVSSAELEAMATALLNNQVPPAWRRAAYPSTKPLASWVNDFRRRVEHLRTWLTRGQPPAFWLPGLFFPQGFITAVLQNHARRTRVPIDRLAFDFKVLSPEADKELVEAVDTHAGAAHVIKAAVAAAGSSRGSSAGPGSRAASARAAAGSPGASGGGAGGVAAGSSGRALLSGVGSGSGRHGGPVEGGVYVYGLFLEGARWDEQQGLLSEARPGEMFCRLPAVHLLPKHTDALAAEQAAQQQQAAQRRATAAAAAAATGVGPEASGRSGSSPHRQPRGARHPAVEEGPGHMPAFKAKAIAKARRKAAGADSDPAAAAERHRQRLMGLLAEGSSPGASAANTDDEEEPLSPERSQHSHQRQKGGADGTGGGGGGSASGEAKAAADVPSGPQRYQCPLYKTSVRAGVLSTTGQSTNFVLHLGLGIPDATDPDFWVMQGVAALCALDD</sequence>
<name>A0A2K3DN16_CHLRE</name>
<dbReference type="KEGG" id="cre:CHLRE_06g265950v5"/>
<dbReference type="InterPro" id="IPR024743">
    <property type="entry name" value="Dynein_HC_stalk"/>
</dbReference>
<evidence type="ECO:0000256" key="7">
    <source>
        <dbReference type="ARBA" id="ARBA00022794"/>
    </source>
</evidence>
<feature type="region of interest" description="Disordered" evidence="17">
    <location>
        <begin position="2389"/>
        <end position="2426"/>
    </location>
</feature>
<dbReference type="Gene3D" id="6.10.140.1060">
    <property type="match status" value="1"/>
</dbReference>
<dbReference type="PANTHER" id="PTHR10676">
    <property type="entry name" value="DYNEIN HEAVY CHAIN FAMILY PROTEIN"/>
    <property type="match status" value="1"/>
</dbReference>
<dbReference type="GO" id="GO:0060294">
    <property type="term" value="P:cilium movement involved in cell motility"/>
    <property type="evidence" value="ECO:0000318"/>
    <property type="project" value="GO_Central"/>
</dbReference>
<feature type="coiled-coil region" evidence="16">
    <location>
        <begin position="3555"/>
        <end position="3603"/>
    </location>
</feature>
<reference evidence="19 20" key="1">
    <citation type="journal article" date="2007" name="Science">
        <title>The Chlamydomonas genome reveals the evolution of key animal and plant functions.</title>
        <authorList>
            <person name="Merchant S.S."/>
            <person name="Prochnik S.E."/>
            <person name="Vallon O."/>
            <person name="Harris E.H."/>
            <person name="Karpowicz S.J."/>
            <person name="Witman G.B."/>
            <person name="Terry A."/>
            <person name="Salamov A."/>
            <person name="Fritz-Laylin L.K."/>
            <person name="Marechal-Drouard L."/>
            <person name="Marshall W.F."/>
            <person name="Qu L.H."/>
            <person name="Nelson D.R."/>
            <person name="Sanderfoot A.A."/>
            <person name="Spalding M.H."/>
            <person name="Kapitonov V.V."/>
            <person name="Ren Q."/>
            <person name="Ferris P."/>
            <person name="Lindquist E."/>
            <person name="Shapiro H."/>
            <person name="Lucas S.M."/>
            <person name="Grimwood J."/>
            <person name="Schmutz J."/>
            <person name="Cardol P."/>
            <person name="Cerutti H."/>
            <person name="Chanfreau G."/>
            <person name="Chen C.L."/>
            <person name="Cognat V."/>
            <person name="Croft M.T."/>
            <person name="Dent R."/>
            <person name="Dutcher S."/>
            <person name="Fernandez E."/>
            <person name="Fukuzawa H."/>
            <person name="Gonzalez-Ballester D."/>
            <person name="Gonzalez-Halphen D."/>
            <person name="Hallmann A."/>
            <person name="Hanikenne M."/>
            <person name="Hippler M."/>
            <person name="Inwood W."/>
            <person name="Jabbari K."/>
            <person name="Kalanon M."/>
            <person name="Kuras R."/>
            <person name="Lefebvre P.A."/>
            <person name="Lemaire S.D."/>
            <person name="Lobanov A.V."/>
            <person name="Lohr M."/>
            <person name="Manuell A."/>
            <person name="Meier I."/>
            <person name="Mets L."/>
            <person name="Mittag M."/>
            <person name="Mittelmeier T."/>
            <person name="Moroney J.V."/>
            <person name="Moseley J."/>
            <person name="Napoli C."/>
            <person name="Nedelcu A.M."/>
            <person name="Niyogi K."/>
            <person name="Novoselov S.V."/>
            <person name="Paulsen I.T."/>
            <person name="Pazour G."/>
            <person name="Purton S."/>
            <person name="Ral J.P."/>
            <person name="Riano-Pachon D.M."/>
            <person name="Riekhof W."/>
            <person name="Rymarquis L."/>
            <person name="Schroda M."/>
            <person name="Stern D."/>
            <person name="Umen J."/>
            <person name="Willows R."/>
            <person name="Wilson N."/>
            <person name="Zimmer S.L."/>
            <person name="Allmer J."/>
            <person name="Balk J."/>
            <person name="Bisova K."/>
            <person name="Chen C.J."/>
            <person name="Elias M."/>
            <person name="Gendler K."/>
            <person name="Hauser C."/>
            <person name="Lamb M.R."/>
            <person name="Ledford H."/>
            <person name="Long J.C."/>
            <person name="Minagawa J."/>
            <person name="Page M.D."/>
            <person name="Pan J."/>
            <person name="Pootakham W."/>
            <person name="Roje S."/>
            <person name="Rose A."/>
            <person name="Stahlberg E."/>
            <person name="Terauchi A.M."/>
            <person name="Yang P."/>
            <person name="Ball S."/>
            <person name="Bowler C."/>
            <person name="Dieckmann C.L."/>
            <person name="Gladyshev V.N."/>
            <person name="Green P."/>
            <person name="Jorgensen R."/>
            <person name="Mayfield S."/>
            <person name="Mueller-Roeber B."/>
            <person name="Rajamani S."/>
            <person name="Sayre R.T."/>
            <person name="Brokstein P."/>
            <person name="Dubchak I."/>
            <person name="Goodstein D."/>
            <person name="Hornick L."/>
            <person name="Huang Y.W."/>
            <person name="Jhaveri J."/>
            <person name="Luo Y."/>
            <person name="Martinez D."/>
            <person name="Ngau W.C."/>
            <person name="Otillar B."/>
            <person name="Poliakov A."/>
            <person name="Porter A."/>
            <person name="Szajkowski L."/>
            <person name="Werner G."/>
            <person name="Zhou K."/>
            <person name="Grigoriev I.V."/>
            <person name="Rokhsar D.S."/>
            <person name="Grossman A.R."/>
        </authorList>
    </citation>
    <scope>NUCLEOTIDE SEQUENCE [LARGE SCALE GENOMIC DNA]</scope>
    <source>
        <strain evidence="20">CC-503</strain>
    </source>
</reference>
<feature type="compositionally biased region" description="Gly residues" evidence="17">
    <location>
        <begin position="4545"/>
        <end position="4556"/>
    </location>
</feature>
<evidence type="ECO:0000256" key="10">
    <source>
        <dbReference type="ARBA" id="ARBA00023017"/>
    </source>
</evidence>
<dbReference type="InterPro" id="IPR041658">
    <property type="entry name" value="AAA_lid_11"/>
</dbReference>
<keyword evidence="6" id="KW-0547">Nucleotide-binding</keyword>
<dbReference type="InterPro" id="IPR004273">
    <property type="entry name" value="Dynein_heavy_D6_P-loop"/>
</dbReference>
<evidence type="ECO:0000256" key="8">
    <source>
        <dbReference type="ARBA" id="ARBA00022840"/>
    </source>
</evidence>
<comment type="subcellular location">
    <subcellularLocation>
        <location evidence="1">Cytoplasm</location>
        <location evidence="1">Cytoskeleton</location>
        <location evidence="1">Flagellum axoneme</location>
    </subcellularLocation>
</comment>
<dbReference type="Gene3D" id="3.10.490.20">
    <property type="match status" value="3"/>
</dbReference>
<dbReference type="InterPro" id="IPR042222">
    <property type="entry name" value="Dynein_2_N"/>
</dbReference>
<feature type="compositionally biased region" description="Low complexity" evidence="17">
    <location>
        <begin position="5277"/>
        <end position="5299"/>
    </location>
</feature>
<dbReference type="GO" id="GO:0097729">
    <property type="term" value="C:9+2 motile cilium"/>
    <property type="evidence" value="ECO:0000318"/>
    <property type="project" value="GO_Central"/>
</dbReference>
<dbReference type="Gene3D" id="1.20.920.30">
    <property type="match status" value="1"/>
</dbReference>
<feature type="compositionally biased region" description="Low complexity" evidence="17">
    <location>
        <begin position="4557"/>
        <end position="4578"/>
    </location>
</feature>
<dbReference type="GO" id="GO:0005874">
    <property type="term" value="C:microtubule"/>
    <property type="evidence" value="ECO:0007669"/>
    <property type="project" value="UniProtKB-KW"/>
</dbReference>
<dbReference type="SMART" id="SM00382">
    <property type="entry name" value="AAA"/>
    <property type="match status" value="3"/>
</dbReference>
<dbReference type="RefSeq" id="XP_042923564.1">
    <property type="nucleotide sequence ID" value="XM_043062858.1"/>
</dbReference>
<dbReference type="FunFam" id="1.20.920.30:FF:000002">
    <property type="entry name" value="Dynein axonemal heavy chain 3"/>
    <property type="match status" value="1"/>
</dbReference>
<feature type="region of interest" description="Disordered" evidence="17">
    <location>
        <begin position="5277"/>
        <end position="5307"/>
    </location>
</feature>
<dbReference type="Gramene" id="PNW81912">
    <property type="protein sequence ID" value="PNW81912"/>
    <property type="gene ID" value="CHLRE_06g265950v5"/>
</dbReference>
<evidence type="ECO:0000259" key="18">
    <source>
        <dbReference type="SMART" id="SM00382"/>
    </source>
</evidence>
<dbReference type="Gene3D" id="1.20.140.100">
    <property type="entry name" value="Dynein heavy chain, N-terminal domain 2"/>
    <property type="match status" value="1"/>
</dbReference>
<evidence type="ECO:0000256" key="16">
    <source>
        <dbReference type="SAM" id="Coils"/>
    </source>
</evidence>
<dbReference type="Pfam" id="PF18199">
    <property type="entry name" value="Dynein_C"/>
    <property type="match status" value="3"/>
</dbReference>
<dbReference type="InterPro" id="IPR043157">
    <property type="entry name" value="Dynein_AAA1S"/>
</dbReference>
<dbReference type="InterPro" id="IPR054354">
    <property type="entry name" value="DYNC2H1-like_lid"/>
</dbReference>
<keyword evidence="8" id="KW-0067">ATP-binding</keyword>
<dbReference type="Gene3D" id="1.20.58.1120">
    <property type="match status" value="1"/>
</dbReference>
<comment type="similarity">
    <text evidence="2">Belongs to the dynein heavy chain family.</text>
</comment>
<feature type="compositionally biased region" description="Low complexity" evidence="17">
    <location>
        <begin position="41"/>
        <end position="78"/>
    </location>
</feature>
<dbReference type="Pfam" id="PF12781">
    <property type="entry name" value="AAA_9"/>
    <property type="match status" value="2"/>
</dbReference>
<feature type="region of interest" description="Disordered" evidence="17">
    <location>
        <begin position="5382"/>
        <end position="5466"/>
    </location>
</feature>
<dbReference type="Pfam" id="PF12780">
    <property type="entry name" value="AAA_8"/>
    <property type="match status" value="1"/>
</dbReference>
<dbReference type="FunFam" id="3.40.50.300:FF:002141">
    <property type="entry name" value="Dynein heavy chain"/>
    <property type="match status" value="1"/>
</dbReference>
<dbReference type="Gene3D" id="1.10.8.710">
    <property type="match status" value="1"/>
</dbReference>
<feature type="compositionally biased region" description="Gly residues" evidence="17">
    <location>
        <begin position="4231"/>
        <end position="4243"/>
    </location>
</feature>
<keyword evidence="10" id="KW-0243">Dynein</keyword>
<dbReference type="Pfam" id="PF12777">
    <property type="entry name" value="MT"/>
    <property type="match status" value="1"/>
</dbReference>
<feature type="region of interest" description="Disordered" evidence="17">
    <location>
        <begin position="4222"/>
        <end position="4259"/>
    </location>
</feature>
<keyword evidence="13" id="KW-0505">Motor protein</keyword>
<evidence type="ECO:0000256" key="12">
    <source>
        <dbReference type="ARBA" id="ARBA00023069"/>
    </source>
</evidence>
<keyword evidence="4" id="KW-0493">Microtubule</keyword>
<dbReference type="GO" id="GO:0008569">
    <property type="term" value="F:minus-end-directed microtubule motor activity"/>
    <property type="evidence" value="ECO:0000318"/>
    <property type="project" value="GO_Central"/>
</dbReference>
<dbReference type="STRING" id="3055.A0A2K3DN16"/>
<dbReference type="Gene3D" id="1.20.920.20">
    <property type="match status" value="1"/>
</dbReference>
<feature type="region of interest" description="Disordered" evidence="17">
    <location>
        <begin position="114"/>
        <end position="210"/>
    </location>
</feature>
<dbReference type="FunFam" id="1.10.8.710:FF:000004">
    <property type="entry name" value="Dynein axonemal heavy chain 6"/>
    <property type="match status" value="1"/>
</dbReference>
<dbReference type="GeneID" id="5721945"/>
<dbReference type="InterPro" id="IPR026983">
    <property type="entry name" value="DHC"/>
</dbReference>
<dbReference type="OMA" id="QNHARRT"/>
<feature type="region of interest" description="Disordered" evidence="17">
    <location>
        <begin position="2447"/>
        <end position="2468"/>
    </location>
</feature>
<dbReference type="GO" id="GO:0060271">
    <property type="term" value="P:cilium assembly"/>
    <property type="evidence" value="ECO:0007669"/>
    <property type="project" value="UniProtKB-ARBA"/>
</dbReference>
<dbReference type="InterPro" id="IPR027417">
    <property type="entry name" value="P-loop_NTPase"/>
</dbReference>
<dbReference type="FunFam" id="1.10.8.1220:FF:000001">
    <property type="entry name" value="Dynein axonemal heavy chain 5"/>
    <property type="match status" value="1"/>
</dbReference>
<evidence type="ECO:0000256" key="11">
    <source>
        <dbReference type="ARBA" id="ARBA00023054"/>
    </source>
</evidence>
<evidence type="ECO:0000256" key="13">
    <source>
        <dbReference type="ARBA" id="ARBA00023175"/>
    </source>
</evidence>
<feature type="region of interest" description="Disordered" evidence="17">
    <location>
        <begin position="1782"/>
        <end position="1806"/>
    </location>
</feature>
<evidence type="ECO:0000256" key="3">
    <source>
        <dbReference type="ARBA" id="ARBA00022490"/>
    </source>
</evidence>
<keyword evidence="9" id="KW-0282">Flagellum</keyword>
<dbReference type="Pfam" id="PF22597">
    <property type="entry name" value="DYN_lid"/>
    <property type="match status" value="1"/>
</dbReference>
<dbReference type="Gene3D" id="1.10.8.1220">
    <property type="match status" value="1"/>
</dbReference>
<evidence type="ECO:0000256" key="5">
    <source>
        <dbReference type="ARBA" id="ARBA00022737"/>
    </source>
</evidence>
<evidence type="ECO:0000256" key="17">
    <source>
        <dbReference type="SAM" id="MobiDB-lite"/>
    </source>
</evidence>
<evidence type="ECO:0000256" key="4">
    <source>
        <dbReference type="ARBA" id="ARBA00022701"/>
    </source>
</evidence>
<feature type="domain" description="AAA+ ATPase" evidence="18">
    <location>
        <begin position="3076"/>
        <end position="3265"/>
    </location>
</feature>
<dbReference type="FunFam" id="3.40.50.300:FF:000049">
    <property type="entry name" value="Dynein, axonemal, heavy chain 5"/>
    <property type="match status" value="1"/>
</dbReference>
<keyword evidence="5" id="KW-0677">Repeat</keyword>
<dbReference type="Gene3D" id="3.40.50.300">
    <property type="entry name" value="P-loop containing nucleotide triphosphate hydrolases"/>
    <property type="match status" value="5"/>
</dbReference>
<dbReference type="Gene3D" id="1.10.287.2620">
    <property type="match status" value="1"/>
</dbReference>
<evidence type="ECO:0000256" key="1">
    <source>
        <dbReference type="ARBA" id="ARBA00004611"/>
    </source>
</evidence>
<dbReference type="Gene3D" id="1.10.8.720">
    <property type="entry name" value="Region D6 of dynein motor"/>
    <property type="match status" value="1"/>
</dbReference>
<dbReference type="FunFam" id="1.20.920.20:FF:000046">
    <property type="entry name" value="Dynein heavy chain 3"/>
    <property type="match status" value="1"/>
</dbReference>
<keyword evidence="15" id="KW-0966">Cell projection</keyword>
<keyword evidence="11 16" id="KW-0175">Coiled coil</keyword>
<dbReference type="InterPro" id="IPR035699">
    <property type="entry name" value="AAA_6"/>
</dbReference>
<dbReference type="Pfam" id="PF12775">
    <property type="entry name" value="AAA_7"/>
    <property type="match status" value="1"/>
</dbReference>
<protein>
    <recommendedName>
        <fullName evidence="18">AAA+ ATPase domain-containing protein</fullName>
    </recommendedName>
</protein>
<organism evidence="19 20">
    <name type="scientific">Chlamydomonas reinhardtii</name>
    <name type="common">Chlamydomonas smithii</name>
    <dbReference type="NCBI Taxonomy" id="3055"/>
    <lineage>
        <taxon>Eukaryota</taxon>
        <taxon>Viridiplantae</taxon>
        <taxon>Chlorophyta</taxon>
        <taxon>core chlorophytes</taxon>
        <taxon>Chlorophyceae</taxon>
        <taxon>CS clade</taxon>
        <taxon>Chlamydomonadales</taxon>
        <taxon>Chlamydomonadaceae</taxon>
        <taxon>Chlamydomonas</taxon>
    </lineage>
</organism>
<keyword evidence="7" id="KW-0970">Cilium biogenesis/degradation</keyword>
<feature type="compositionally biased region" description="Low complexity" evidence="17">
    <location>
        <begin position="114"/>
        <end position="133"/>
    </location>
</feature>
<dbReference type="FunFam" id="1.20.58.1120:FF:000045">
    <property type="match status" value="1"/>
</dbReference>
<dbReference type="EMBL" id="CM008967">
    <property type="protein sequence ID" value="PNW81912.1"/>
    <property type="molecule type" value="Genomic_DNA"/>
</dbReference>
<dbReference type="Gene3D" id="3.20.180.20">
    <property type="entry name" value="Dynein heavy chain, N-terminal domain 2"/>
    <property type="match status" value="1"/>
</dbReference>
<evidence type="ECO:0000313" key="19">
    <source>
        <dbReference type="EMBL" id="PNW81912.1"/>
    </source>
</evidence>
<dbReference type="FunFam" id="1.20.140.100:FF:000004">
    <property type="entry name" value="Dynein axonemal heavy chain 6"/>
    <property type="match status" value="1"/>
</dbReference>
<feature type="domain" description="AAA+ ATPase" evidence="18">
    <location>
        <begin position="1854"/>
        <end position="1991"/>
    </location>
</feature>
<dbReference type="GO" id="GO:0051959">
    <property type="term" value="F:dynein light intermediate chain binding"/>
    <property type="evidence" value="ECO:0000318"/>
    <property type="project" value="GO_Central"/>
</dbReference>
<dbReference type="InterPro" id="IPR041228">
    <property type="entry name" value="Dynein_C"/>
</dbReference>
<dbReference type="GO" id="GO:0030286">
    <property type="term" value="C:dynein complex"/>
    <property type="evidence" value="ECO:0000318"/>
    <property type="project" value="GO_Central"/>
</dbReference>
<evidence type="ECO:0000256" key="6">
    <source>
        <dbReference type="ARBA" id="ARBA00022741"/>
    </source>
</evidence>
<dbReference type="GO" id="GO:0045505">
    <property type="term" value="F:dynein intermediate chain binding"/>
    <property type="evidence" value="ECO:0000318"/>
    <property type="project" value="GO_Central"/>
</dbReference>
<dbReference type="FunFam" id="3.20.180.20:FF:000003">
    <property type="entry name" value="Dynein heavy chain 12, axonemal"/>
    <property type="match status" value="1"/>
</dbReference>
<feature type="compositionally biased region" description="Polar residues" evidence="17">
    <location>
        <begin position="2393"/>
        <end position="2402"/>
    </location>
</feature>
<dbReference type="InterPro" id="IPR035706">
    <property type="entry name" value="AAA_9"/>
</dbReference>
<dbReference type="Pfam" id="PF03028">
    <property type="entry name" value="Dynein_heavy"/>
    <property type="match status" value="1"/>
</dbReference>
<dbReference type="InterPro" id="IPR042228">
    <property type="entry name" value="Dynein_linker_3"/>
</dbReference>
<feature type="region of interest" description="Disordered" evidence="17">
    <location>
        <begin position="5478"/>
        <end position="5535"/>
    </location>
</feature>
<feature type="region of interest" description="Disordered" evidence="17">
    <location>
        <begin position="4437"/>
        <end position="4465"/>
    </location>
</feature>
<dbReference type="Pfam" id="PF08393">
    <property type="entry name" value="DHC_N2"/>
    <property type="match status" value="1"/>
</dbReference>
<evidence type="ECO:0000313" key="20">
    <source>
        <dbReference type="Proteomes" id="UP000006906"/>
    </source>
</evidence>
<dbReference type="Pfam" id="PF12774">
    <property type="entry name" value="AAA_6"/>
    <property type="match status" value="1"/>
</dbReference>
<dbReference type="ExpressionAtlas" id="A0A2K3DN16">
    <property type="expression patterns" value="baseline"/>
</dbReference>
<keyword evidence="14" id="KW-0206">Cytoskeleton</keyword>
<dbReference type="InterPro" id="IPR041466">
    <property type="entry name" value="Dynein_AAA5_ext"/>
</dbReference>
<feature type="region of interest" description="Disordered" evidence="17">
    <location>
        <begin position="23"/>
        <end position="87"/>
    </location>
</feature>
<keyword evidence="20" id="KW-1185">Reference proteome</keyword>
<evidence type="ECO:0000256" key="15">
    <source>
        <dbReference type="ARBA" id="ARBA00023273"/>
    </source>
</evidence>
<dbReference type="Pfam" id="PF18198">
    <property type="entry name" value="AAA_lid_11"/>
    <property type="match status" value="2"/>
</dbReference>
<dbReference type="InterPro" id="IPR043160">
    <property type="entry name" value="Dynein_C_barrel"/>
</dbReference>
<dbReference type="InParanoid" id="A0A2K3DN16"/>
<gene>
    <name evidence="19" type="ORF">CHLRE_06g265950v5</name>
</gene>
<feature type="domain" description="AAA+ ATPase" evidence="18">
    <location>
        <begin position="2715"/>
        <end position="2865"/>
    </location>
</feature>
<dbReference type="InterPro" id="IPR013602">
    <property type="entry name" value="Dynein_heavy_linker"/>
</dbReference>
<dbReference type="Proteomes" id="UP000006906">
    <property type="component" value="Chromosome 6"/>
</dbReference>
<evidence type="ECO:0000256" key="2">
    <source>
        <dbReference type="ARBA" id="ARBA00008887"/>
    </source>
</evidence>
<keyword evidence="3" id="KW-0963">Cytoplasm</keyword>
<dbReference type="SUPFAM" id="SSF52540">
    <property type="entry name" value="P-loop containing nucleoside triphosphate hydrolases"/>
    <property type="match status" value="4"/>
</dbReference>
<dbReference type="InterPro" id="IPR003593">
    <property type="entry name" value="AAA+_ATPase"/>
</dbReference>
<dbReference type="OrthoDB" id="540277at2759"/>
<keyword evidence="12" id="KW-0969">Cilium</keyword>
<evidence type="ECO:0000256" key="14">
    <source>
        <dbReference type="ARBA" id="ARBA00023212"/>
    </source>
</evidence>
<accession>A0A2K3DN16</accession>
<dbReference type="InterPro" id="IPR042219">
    <property type="entry name" value="AAA_lid_11_sf"/>
</dbReference>
<proteinExistence type="inferred from homology"/>
<dbReference type="GO" id="GO:0005524">
    <property type="term" value="F:ATP binding"/>
    <property type="evidence" value="ECO:0007669"/>
    <property type="project" value="UniProtKB-KW"/>
</dbReference>
<dbReference type="Pfam" id="PF17852">
    <property type="entry name" value="Dynein_AAA_lid"/>
    <property type="match status" value="1"/>
</dbReference>
<feature type="compositionally biased region" description="Gly residues" evidence="17">
    <location>
        <begin position="480"/>
        <end position="491"/>
    </location>
</feature>
<feature type="compositionally biased region" description="Low complexity" evidence="17">
    <location>
        <begin position="173"/>
        <end position="201"/>
    </location>
</feature>
<dbReference type="CDD" id="cd00009">
    <property type="entry name" value="AAA"/>
    <property type="match status" value="1"/>
</dbReference>